<reference evidence="2" key="1">
    <citation type="journal article" date="2020" name="Nature">
        <title>Giant virus diversity and host interactions through global metagenomics.</title>
        <authorList>
            <person name="Schulz F."/>
            <person name="Roux S."/>
            <person name="Paez-Espino D."/>
            <person name="Jungbluth S."/>
            <person name="Walsh D.A."/>
            <person name="Denef V.J."/>
            <person name="McMahon K.D."/>
            <person name="Konstantinidis K.T."/>
            <person name="Eloe-Fadrosh E.A."/>
            <person name="Kyrpides N.C."/>
            <person name="Woyke T."/>
        </authorList>
    </citation>
    <scope>NUCLEOTIDE SEQUENCE</scope>
    <source>
        <strain evidence="2">GVMAG-M-3300023174-60</strain>
    </source>
</reference>
<name>A0A6C0DVG6_9ZZZZ</name>
<accession>A0A6C0DVG6</accession>
<proteinExistence type="predicted"/>
<sequence>MSYTPHTAYHLFSKRQYEKGGSYNFGKKKEYDRAEKWFKERKEMRQELITAPTTPTAPTAPTTPTAPTAPTALPKPVRLATRGPPPGLTRQKQDDSCDLDLIIPSYNDFIYDEEIFNPL</sequence>
<protein>
    <submittedName>
        <fullName evidence="2">Uncharacterized protein</fullName>
    </submittedName>
</protein>
<evidence type="ECO:0000256" key="1">
    <source>
        <dbReference type="SAM" id="MobiDB-lite"/>
    </source>
</evidence>
<dbReference type="EMBL" id="MN739677">
    <property type="protein sequence ID" value="QHT20009.1"/>
    <property type="molecule type" value="Genomic_DNA"/>
</dbReference>
<organism evidence="2">
    <name type="scientific">viral metagenome</name>
    <dbReference type="NCBI Taxonomy" id="1070528"/>
    <lineage>
        <taxon>unclassified sequences</taxon>
        <taxon>metagenomes</taxon>
        <taxon>organismal metagenomes</taxon>
    </lineage>
</organism>
<feature type="compositionally biased region" description="Low complexity" evidence="1">
    <location>
        <begin position="50"/>
        <end position="72"/>
    </location>
</feature>
<dbReference type="AlphaFoldDB" id="A0A6C0DVG6"/>
<evidence type="ECO:0000313" key="2">
    <source>
        <dbReference type="EMBL" id="QHT20009.1"/>
    </source>
</evidence>
<feature type="region of interest" description="Disordered" evidence="1">
    <location>
        <begin position="49"/>
        <end position="95"/>
    </location>
</feature>